<evidence type="ECO:0000313" key="2">
    <source>
        <dbReference type="Proteomes" id="UP001202867"/>
    </source>
</evidence>
<reference evidence="2" key="2">
    <citation type="submission" date="2023-07" db="EMBL/GenBank/DDBJ databases">
        <title>Ancylobacter moscoviensis sp. nov., facultatively methylotrophic bacteria from activated sludge and the reclassification of Starkeya novella (Starkey 1934) Kelly et al. 2000 as Ancylobacter novellus comb. nov., Starkeya koreensis Im et al. 2006 as Ancylobacter koreensis comb.nov., Angulomicrobium tetraedrale Vasil'eva et al. 1986 as Ancylobacter tetraedralis comb. nov., Angulomicrobium amanitiforme Fritz et al. 2004 as Ancylobacter amanitiformis comb. nov. and Methylorhabdus multivorans Doronina et al. 1996 as Ancylobacter multivorans comb. nov. and emended description of the genus Ancylobacter.</title>
        <authorList>
            <person name="Doronina N."/>
            <person name="Chemodurova A."/>
            <person name="Grouzdev D."/>
            <person name="Koziaeva V."/>
            <person name="Shi W."/>
            <person name="Wu L."/>
            <person name="Kaparullina E."/>
        </authorList>
    </citation>
    <scope>NUCLEOTIDE SEQUENCE [LARGE SCALE GENOMIC DNA]</scope>
    <source>
        <strain evidence="2">Jip08</strain>
    </source>
</reference>
<dbReference type="RefSeq" id="WP_247202448.1">
    <property type="nucleotide sequence ID" value="NZ_JALKCG010000010.1"/>
</dbReference>
<sequence length="194" mass="21447">MSNKGFLLVLMQPPPAFEDEFNAWYDTEHVPERVAVEGFESGRRYVCLDGYPKYLAMYDMVNEAVLETESYLRVSADRASPWTRRVTSRVKVYRSAGAQIYPGDEVTVPTVRSTLLRFSGTPAALADTVIAGATSNFAGKSNTVQLRVFAYSRDGAVDFIVLAGLRGPEEMALNVDAFGEAAPYLDMANNYALY</sequence>
<dbReference type="EMBL" id="JALKCG010000010">
    <property type="protein sequence ID" value="MCK0209940.1"/>
    <property type="molecule type" value="Genomic_DNA"/>
</dbReference>
<dbReference type="InterPro" id="IPR011008">
    <property type="entry name" value="Dimeric_a/b-barrel"/>
</dbReference>
<gene>
    <name evidence="1" type="ORF">MWN33_18060</name>
</gene>
<proteinExistence type="predicted"/>
<name>A0ABT0DRP4_9HYPH</name>
<keyword evidence="2" id="KW-1185">Reference proteome</keyword>
<organism evidence="1 2">
    <name type="scientific">Ancylobacter koreensis</name>
    <dbReference type="NCBI Taxonomy" id="266121"/>
    <lineage>
        <taxon>Bacteria</taxon>
        <taxon>Pseudomonadati</taxon>
        <taxon>Pseudomonadota</taxon>
        <taxon>Alphaproteobacteria</taxon>
        <taxon>Hyphomicrobiales</taxon>
        <taxon>Xanthobacteraceae</taxon>
        <taxon>Ancylobacter</taxon>
    </lineage>
</organism>
<protein>
    <submittedName>
        <fullName evidence="1">Uncharacterized protein</fullName>
    </submittedName>
</protein>
<dbReference type="Proteomes" id="UP001202867">
    <property type="component" value="Unassembled WGS sequence"/>
</dbReference>
<accession>A0ABT0DRP4</accession>
<reference evidence="1 2" key="1">
    <citation type="submission" date="2022-04" db="EMBL/GenBank/DDBJ databases">
        <authorList>
            <person name="Grouzdev D.S."/>
            <person name="Pantiukh K.S."/>
            <person name="Krutkina M.S."/>
        </authorList>
    </citation>
    <scope>NUCLEOTIDE SEQUENCE [LARGE SCALE GENOMIC DNA]</scope>
    <source>
        <strain evidence="1 2">Jip08</strain>
    </source>
</reference>
<evidence type="ECO:0000313" key="1">
    <source>
        <dbReference type="EMBL" id="MCK0209940.1"/>
    </source>
</evidence>
<comment type="caution">
    <text evidence="1">The sequence shown here is derived from an EMBL/GenBank/DDBJ whole genome shotgun (WGS) entry which is preliminary data.</text>
</comment>
<dbReference type="SUPFAM" id="SSF54909">
    <property type="entry name" value="Dimeric alpha+beta barrel"/>
    <property type="match status" value="1"/>
</dbReference>